<dbReference type="Gene3D" id="1.20.1250.20">
    <property type="entry name" value="MFS general substrate transporter like domains"/>
    <property type="match status" value="1"/>
</dbReference>
<feature type="domain" description="Major facilitator superfamily (MFS) profile" evidence="8">
    <location>
        <begin position="58"/>
        <end position="511"/>
    </location>
</feature>
<organism evidence="9 10">
    <name type="scientific">Knufia fluminis</name>
    <dbReference type="NCBI Taxonomy" id="191047"/>
    <lineage>
        <taxon>Eukaryota</taxon>
        <taxon>Fungi</taxon>
        <taxon>Dikarya</taxon>
        <taxon>Ascomycota</taxon>
        <taxon>Pezizomycotina</taxon>
        <taxon>Eurotiomycetes</taxon>
        <taxon>Chaetothyriomycetidae</taxon>
        <taxon>Chaetothyriales</taxon>
        <taxon>Trichomeriaceae</taxon>
        <taxon>Knufia</taxon>
    </lineage>
</organism>
<accession>A0AAN8I7U2</accession>
<dbReference type="SUPFAM" id="SSF103473">
    <property type="entry name" value="MFS general substrate transporter"/>
    <property type="match status" value="1"/>
</dbReference>
<dbReference type="GO" id="GO:0016020">
    <property type="term" value="C:membrane"/>
    <property type="evidence" value="ECO:0007669"/>
    <property type="project" value="UniProtKB-SubCell"/>
</dbReference>
<evidence type="ECO:0000256" key="2">
    <source>
        <dbReference type="ARBA" id="ARBA00010992"/>
    </source>
</evidence>
<gene>
    <name evidence="9" type="ORF">OHC33_005065</name>
</gene>
<evidence type="ECO:0000256" key="5">
    <source>
        <dbReference type="ARBA" id="ARBA00023136"/>
    </source>
</evidence>
<dbReference type="PANTHER" id="PTHR48022:SF41">
    <property type="entry name" value="MAJOR FACILITATOR SUPERFAMILY (MFS) PROFILE DOMAIN-CONTAINING PROTEIN"/>
    <property type="match status" value="1"/>
</dbReference>
<evidence type="ECO:0000256" key="6">
    <source>
        <dbReference type="SAM" id="MobiDB-lite"/>
    </source>
</evidence>
<dbReference type="PROSITE" id="PS00217">
    <property type="entry name" value="SUGAR_TRANSPORT_2"/>
    <property type="match status" value="1"/>
</dbReference>
<name>A0AAN8I7U2_9EURO</name>
<feature type="transmembrane region" description="Helical" evidence="7">
    <location>
        <begin position="324"/>
        <end position="347"/>
    </location>
</feature>
<dbReference type="InterPro" id="IPR036259">
    <property type="entry name" value="MFS_trans_sf"/>
</dbReference>
<protein>
    <recommendedName>
        <fullName evidence="8">Major facilitator superfamily (MFS) profile domain-containing protein</fullName>
    </recommendedName>
</protein>
<comment type="caution">
    <text evidence="9">The sequence shown here is derived from an EMBL/GenBank/DDBJ whole genome shotgun (WGS) entry which is preliminary data.</text>
</comment>
<dbReference type="PANTHER" id="PTHR48022">
    <property type="entry name" value="PLASTIDIC GLUCOSE TRANSPORTER 4"/>
    <property type="match status" value="1"/>
</dbReference>
<feature type="transmembrane region" description="Helical" evidence="7">
    <location>
        <begin position="359"/>
        <end position="380"/>
    </location>
</feature>
<evidence type="ECO:0000256" key="7">
    <source>
        <dbReference type="SAM" id="Phobius"/>
    </source>
</evidence>
<evidence type="ECO:0000256" key="4">
    <source>
        <dbReference type="ARBA" id="ARBA00022989"/>
    </source>
</evidence>
<dbReference type="AlphaFoldDB" id="A0AAN8I7U2"/>
<feature type="transmembrane region" description="Helical" evidence="7">
    <location>
        <begin position="456"/>
        <end position="477"/>
    </location>
</feature>
<feature type="transmembrane region" description="Helical" evidence="7">
    <location>
        <begin position="109"/>
        <end position="129"/>
    </location>
</feature>
<feature type="transmembrane region" description="Helical" evidence="7">
    <location>
        <begin position="235"/>
        <end position="254"/>
    </location>
</feature>
<keyword evidence="4 7" id="KW-1133">Transmembrane helix</keyword>
<evidence type="ECO:0000313" key="10">
    <source>
        <dbReference type="Proteomes" id="UP001316803"/>
    </source>
</evidence>
<feature type="transmembrane region" description="Helical" evidence="7">
    <location>
        <begin position="167"/>
        <end position="190"/>
    </location>
</feature>
<dbReference type="EMBL" id="JAKLMC020000010">
    <property type="protein sequence ID" value="KAK5953796.1"/>
    <property type="molecule type" value="Genomic_DNA"/>
</dbReference>
<feature type="transmembrane region" description="Helical" evidence="7">
    <location>
        <begin position="202"/>
        <end position="223"/>
    </location>
</feature>
<comment type="similarity">
    <text evidence="2">Belongs to the major facilitator superfamily. Sugar transporter (TC 2.A.1.1) family.</text>
</comment>
<dbReference type="InterPro" id="IPR050360">
    <property type="entry name" value="MFS_Sugar_Transporters"/>
</dbReference>
<dbReference type="Proteomes" id="UP001316803">
    <property type="component" value="Unassembled WGS sequence"/>
</dbReference>
<dbReference type="InterPro" id="IPR005829">
    <property type="entry name" value="Sugar_transporter_CS"/>
</dbReference>
<dbReference type="InterPro" id="IPR020846">
    <property type="entry name" value="MFS_dom"/>
</dbReference>
<dbReference type="InterPro" id="IPR005828">
    <property type="entry name" value="MFS_sugar_transport-like"/>
</dbReference>
<reference evidence="9 10" key="1">
    <citation type="submission" date="2022-12" db="EMBL/GenBank/DDBJ databases">
        <title>Genomic features and morphological characterization of a novel Knufia sp. strain isolated from spacecraft assembly facility.</title>
        <authorList>
            <person name="Teixeira M."/>
            <person name="Chander A.M."/>
            <person name="Stajich J.E."/>
            <person name="Venkateswaran K."/>
        </authorList>
    </citation>
    <scope>NUCLEOTIDE SEQUENCE [LARGE SCALE GENOMIC DNA]</scope>
    <source>
        <strain evidence="9 10">FJI-L2-BK-P2</strain>
    </source>
</reference>
<keyword evidence="10" id="KW-1185">Reference proteome</keyword>
<evidence type="ECO:0000256" key="3">
    <source>
        <dbReference type="ARBA" id="ARBA00022692"/>
    </source>
</evidence>
<proteinExistence type="inferred from homology"/>
<evidence type="ECO:0000256" key="1">
    <source>
        <dbReference type="ARBA" id="ARBA00004141"/>
    </source>
</evidence>
<dbReference type="GO" id="GO:0005351">
    <property type="term" value="F:carbohydrate:proton symporter activity"/>
    <property type="evidence" value="ECO:0007669"/>
    <property type="project" value="TreeGrafter"/>
</dbReference>
<evidence type="ECO:0000313" key="9">
    <source>
        <dbReference type="EMBL" id="KAK5953796.1"/>
    </source>
</evidence>
<comment type="subcellular location">
    <subcellularLocation>
        <location evidence="1">Membrane</location>
        <topology evidence="1">Multi-pass membrane protein</topology>
    </subcellularLocation>
</comment>
<sequence>MTTPPKHAREGSEQIEAQYSGDDHESLFKEDLPPPVAESEPKMTLWQALRKWPRVSWYTLALTSTILLWGFDNVLVGSVAAMPEFQKVYGIVDPDIEGGYIIPTNWLSIWNALGSVSAMLGALLAGWLGDKIGRRWMLASATVLSASAVVIFIVSDRGTSIDQRCGLFFVGKVLNGLGIGSITTTSQVYLSETVPQQLRASILPAFPVFQLLGQIIGSVIIQVMMGVKGPNSYRISFATMWAFSIVPLIASLIIPESPTWLLRKGKTSAAAKAHARLEANKKFPGAHLASFSRLQSTIAKSENQETKFGYLACFQGTNLRRTGIVVFANILPEMFGLSMMGSASYYLQRVGVTPTTANLFMIIGIAIGLFANISTFWVLSRFGRRKLILVTLVPAVLMWFSIGVAGTIQREGTFIYWYVPVTMMVIIATVGLGVWPASYVVASETSTLRLRAKTSGVGWFVSGGVSASFGALFPIFYNTDALNLRAQTGYPVGGFAALSLVLAFFFVPEMKDRSAAEIDRMFELKIPARQFKNWEAGSDNVPLVKRSGPGMGRRWFGKGYQRLGGKATGGS</sequence>
<dbReference type="PROSITE" id="PS50850">
    <property type="entry name" value="MFS"/>
    <property type="match status" value="1"/>
</dbReference>
<feature type="transmembrane region" description="Helical" evidence="7">
    <location>
        <begin position="387"/>
        <end position="408"/>
    </location>
</feature>
<keyword evidence="5 7" id="KW-0472">Membrane</keyword>
<keyword evidence="3 7" id="KW-0812">Transmembrane</keyword>
<feature type="transmembrane region" description="Helical" evidence="7">
    <location>
        <begin position="55"/>
        <end position="71"/>
    </location>
</feature>
<feature type="region of interest" description="Disordered" evidence="6">
    <location>
        <begin position="1"/>
        <end position="25"/>
    </location>
</feature>
<feature type="transmembrane region" description="Helical" evidence="7">
    <location>
        <begin position="414"/>
        <end position="435"/>
    </location>
</feature>
<feature type="transmembrane region" description="Helical" evidence="7">
    <location>
        <begin position="136"/>
        <end position="155"/>
    </location>
</feature>
<evidence type="ECO:0000259" key="8">
    <source>
        <dbReference type="PROSITE" id="PS50850"/>
    </source>
</evidence>
<dbReference type="Pfam" id="PF00083">
    <property type="entry name" value="Sugar_tr"/>
    <property type="match status" value="1"/>
</dbReference>
<feature type="transmembrane region" description="Helical" evidence="7">
    <location>
        <begin position="489"/>
        <end position="507"/>
    </location>
</feature>